<dbReference type="HOGENOM" id="CLU_747239_0_0_2"/>
<sequence length="369" mass="42279">MSIEVRKSIFPSLPIIVFIVFVEVPVLSVIYPLIEVLTIYPILISLIFSLAVFAYKFQKSEKNLKRLARQIMALFVIFWLLSQITMVVAVESKYHGIVNEYARFFKENLKEKSKMNSSWAIVVAYRDEFEGTYGRSETLPNRIITRDSGFYLGFTPLFLAYLEWFDGLEKLTVLQKKGNCKEFAIAIKTVLRDVTGLETREVDMEGFDHAFPEIYWSGSWWVFDGIFTTPNYPVKAESYAEHLKGSYRNVYESLYNLKDDTGISVLDEHGFNAVNVTITAIIDPAAGEANDRPAKNAEVEIFALKNWYDPLIERGETDESGKYQTVLRSYGVYVVTVKTSDNRFVGVVEVNGEDLEDGDEIVVRLHKYE</sequence>
<dbReference type="SUPFAM" id="SSF54001">
    <property type="entry name" value="Cysteine proteinases"/>
    <property type="match status" value="1"/>
</dbReference>
<feature type="transmembrane region" description="Helical" evidence="1">
    <location>
        <begin position="67"/>
        <end position="90"/>
    </location>
</feature>
<dbReference type="AlphaFoldDB" id="A0A075W9M2"/>
<feature type="transmembrane region" description="Helical" evidence="1">
    <location>
        <begin position="12"/>
        <end position="31"/>
    </location>
</feature>
<accession>A0A075W9M2</accession>
<reference evidence="2 3" key="1">
    <citation type="submission" date="2013-07" db="EMBL/GenBank/DDBJ databases">
        <title>Genome of Archaeoglobus fulgidus.</title>
        <authorList>
            <person name="Fiebig A."/>
            <person name="Birkeland N.-K."/>
        </authorList>
    </citation>
    <scope>NUCLEOTIDE SEQUENCE [LARGE SCALE GENOMIC DNA]</scope>
    <source>
        <strain evidence="2 3">DSM 8774</strain>
    </source>
</reference>
<name>A0A075W9M2_ARCFL</name>
<proteinExistence type="predicted"/>
<dbReference type="EMBL" id="CP006577">
    <property type="protein sequence ID" value="AIG97075.1"/>
    <property type="molecule type" value="Genomic_DNA"/>
</dbReference>
<feature type="transmembrane region" description="Helical" evidence="1">
    <location>
        <begin position="37"/>
        <end position="55"/>
    </location>
</feature>
<dbReference type="GeneID" id="24793791"/>
<evidence type="ECO:0000256" key="1">
    <source>
        <dbReference type="SAM" id="Phobius"/>
    </source>
</evidence>
<keyword evidence="1" id="KW-0472">Membrane</keyword>
<protein>
    <recommendedName>
        <fullName evidence="4">Transglutaminase-like domain-containing protein</fullName>
    </recommendedName>
</protein>
<evidence type="ECO:0008006" key="4">
    <source>
        <dbReference type="Google" id="ProtNLM"/>
    </source>
</evidence>
<dbReference type="InterPro" id="IPR038765">
    <property type="entry name" value="Papain-like_cys_pep_sf"/>
</dbReference>
<keyword evidence="1" id="KW-1133">Transmembrane helix</keyword>
<evidence type="ECO:0000313" key="3">
    <source>
        <dbReference type="Proteomes" id="UP000028501"/>
    </source>
</evidence>
<organism evidence="2 3">
    <name type="scientific">Archaeoglobus fulgidus DSM 8774</name>
    <dbReference type="NCBI Taxonomy" id="1344584"/>
    <lineage>
        <taxon>Archaea</taxon>
        <taxon>Methanobacteriati</taxon>
        <taxon>Methanobacteriota</taxon>
        <taxon>Archaeoglobi</taxon>
        <taxon>Archaeoglobales</taxon>
        <taxon>Archaeoglobaceae</taxon>
        <taxon>Archaeoglobus</taxon>
    </lineage>
</organism>
<dbReference type="RefSeq" id="WP_048094866.1">
    <property type="nucleotide sequence ID" value="NZ_CP006577.1"/>
</dbReference>
<dbReference type="KEGG" id="afg:AFULGI_00002460"/>
<dbReference type="Proteomes" id="UP000028501">
    <property type="component" value="Chromosome"/>
</dbReference>
<gene>
    <name evidence="2" type="ORF">AFULGI_00002460</name>
</gene>
<keyword evidence="1" id="KW-0812">Transmembrane</keyword>
<evidence type="ECO:0000313" key="2">
    <source>
        <dbReference type="EMBL" id="AIG97075.1"/>
    </source>
</evidence>